<evidence type="ECO:0000256" key="1">
    <source>
        <dbReference type="SAM" id="MobiDB-lite"/>
    </source>
</evidence>
<reference evidence="4 5" key="1">
    <citation type="submission" date="2017-03" db="EMBL/GenBank/DDBJ databases">
        <title>Genomes of endolithic fungi from Antarctica.</title>
        <authorList>
            <person name="Coleine C."/>
            <person name="Masonjones S."/>
            <person name="Stajich J.E."/>
        </authorList>
    </citation>
    <scope>NUCLEOTIDE SEQUENCE [LARGE SCALE GENOMIC DNA]</scope>
    <source>
        <strain evidence="4 5">CCFEE 5187</strain>
    </source>
</reference>
<dbReference type="InterPro" id="IPR013694">
    <property type="entry name" value="VIT"/>
</dbReference>
<dbReference type="PROSITE" id="PS51468">
    <property type="entry name" value="VIT"/>
    <property type="match status" value="1"/>
</dbReference>
<accession>A0A4V5NEH8</accession>
<comment type="caution">
    <text evidence="4">The sequence shown here is derived from an EMBL/GenBank/DDBJ whole genome shotgun (WGS) entry which is preliminary data.</text>
</comment>
<feature type="domain" description="VIT" evidence="3">
    <location>
        <begin position="81"/>
        <end position="211"/>
    </location>
</feature>
<dbReference type="InterPro" id="IPR002035">
    <property type="entry name" value="VWF_A"/>
</dbReference>
<dbReference type="AlphaFoldDB" id="A0A4V5NEH8"/>
<dbReference type="OrthoDB" id="1729737at2759"/>
<evidence type="ECO:0000259" key="2">
    <source>
        <dbReference type="PROSITE" id="PS50234"/>
    </source>
</evidence>
<feature type="compositionally biased region" description="Basic and acidic residues" evidence="1">
    <location>
        <begin position="1071"/>
        <end position="1087"/>
    </location>
</feature>
<dbReference type="SMART" id="SM00327">
    <property type="entry name" value="VWA"/>
    <property type="match status" value="1"/>
</dbReference>
<dbReference type="Pfam" id="PF08487">
    <property type="entry name" value="VIT"/>
    <property type="match status" value="1"/>
</dbReference>
<protein>
    <recommendedName>
        <fullName evidence="6">VIT domain-containing protein</fullName>
    </recommendedName>
</protein>
<dbReference type="InterPro" id="IPR036465">
    <property type="entry name" value="vWFA_dom_sf"/>
</dbReference>
<name>A0A4V5NEH8_9PEZI</name>
<dbReference type="PANTHER" id="PTHR45737:SF4">
    <property type="entry name" value="VON WILLEBRAND DOMAIN PROTEIN (AFU_ORTHOLOGUE AFUA_4G01160)"/>
    <property type="match status" value="1"/>
</dbReference>
<feature type="region of interest" description="Disordered" evidence="1">
    <location>
        <begin position="55"/>
        <end position="86"/>
    </location>
</feature>
<evidence type="ECO:0000313" key="5">
    <source>
        <dbReference type="Proteomes" id="UP000308768"/>
    </source>
</evidence>
<gene>
    <name evidence="4" type="ORF">B0A49_07277</name>
</gene>
<proteinExistence type="predicted"/>
<keyword evidence="5" id="KW-1185">Reference proteome</keyword>
<dbReference type="SMART" id="SM00609">
    <property type="entry name" value="VIT"/>
    <property type="match status" value="1"/>
</dbReference>
<dbReference type="Gene3D" id="3.40.50.410">
    <property type="entry name" value="von Willebrand factor, type A domain"/>
    <property type="match status" value="1"/>
</dbReference>
<evidence type="ECO:0000259" key="3">
    <source>
        <dbReference type="PROSITE" id="PS51468"/>
    </source>
</evidence>
<dbReference type="STRING" id="331657.A0A4V5NEH8"/>
<dbReference type="EMBL" id="NAJN01000923">
    <property type="protein sequence ID" value="TKA67299.1"/>
    <property type="molecule type" value="Genomic_DNA"/>
</dbReference>
<feature type="region of interest" description="Disordered" evidence="1">
    <location>
        <begin position="1065"/>
        <end position="1104"/>
    </location>
</feature>
<dbReference type="Pfam" id="PF13768">
    <property type="entry name" value="VWA_3"/>
    <property type="match status" value="1"/>
</dbReference>
<dbReference type="PROSITE" id="PS50234">
    <property type="entry name" value="VWFA"/>
    <property type="match status" value="1"/>
</dbReference>
<dbReference type="Proteomes" id="UP000308768">
    <property type="component" value="Unassembled WGS sequence"/>
</dbReference>
<feature type="domain" description="VWFA" evidence="2">
    <location>
        <begin position="379"/>
        <end position="552"/>
    </location>
</feature>
<organism evidence="4 5">
    <name type="scientific">Cryomyces minteri</name>
    <dbReference type="NCBI Taxonomy" id="331657"/>
    <lineage>
        <taxon>Eukaryota</taxon>
        <taxon>Fungi</taxon>
        <taxon>Dikarya</taxon>
        <taxon>Ascomycota</taxon>
        <taxon>Pezizomycotina</taxon>
        <taxon>Dothideomycetes</taxon>
        <taxon>Dothideomycetes incertae sedis</taxon>
        <taxon>Cryomyces</taxon>
    </lineage>
</organism>
<sequence>MSRHTPVGRLPSGLFFTAHFQKQRRAVGSDEVRLGGGAPKKIVYRETSTTKPSVFAHYSPVTPKRPRPATEEDHESPCSSRSFSIGEPNQAPTSLPLLNISVEVNVEGFIAHTTLVQRFTNPSDETITQARYTFPLYDGAVVTSFRCTVGNERVLQGKVEPKKDARRKYKEAVEKKEVAALLQEHTPEVFETVVGNIPAKTAVQVDIAYVNELKTATGQLLSEGLSVILPTSIAPRYSRGPKKYREVNNLKNEGLDITVTVHDDDGHVKDIISESGHNIQMEKKAIPRPLQVITDFDDLDDDDPRAPTNVNILQATYHSTTPFLQGDFVAIIQMQDSWPLRSCAVLSMTDKNDHAALMVNIKPSEIFNSVVQTETFDGEIVFVVDQSGSMMGEKIRTLRSALPLCPTSLPQDCAVNIVSFGSHTQFRWPTSQKYSAEVLKSAKKYASSVQADMGGTELLFALREVVNSRLQDRSSMQIVVITDGEVEPEKLMRFVWQTRQELGDRVRFFALGIGDRVSHQLIECIGEFGGGYGETVDIQKVPKWGKKLIRMLKGAMMPNSWSCDIDLGLRFERRDSTTYDLSEQSLQAEDRIPYIQAPFPTPPFHPFRYKALYFLVDMAAFDERLPKQRLLEEVVLRPHGEAGKAPEFPLKVNISSSNTDAIHQLTAKAVLGQLEAELDRSPVSEAQRDLAQVNGEYLGTTYSITSKRTSFVAVDKVTQETDEIDFYKANIKTVVHENGPPEDLDMLIQTVTNASLASATDHAAPIEVVEQDSGNCEIPEWASNADYASGARFLSGDSSPYPLASTAQLHSSSQARETRSKRLRSNFLRVGRYSAKRSATRNLQHHDMETDTDSSSTNTTLSSNFNDVDGLILLQEAVATQDATGSFRIDEPLRERLELHFCPETLETLLDAVSGAMPPETLATVTDIRTLGYTMMLVHYIRTHLAQDQDLWDLMVQKARDAVQQALTLKDDSLLVTLDQLLEKSSMHAHFRPTMEWSDVARLVPFPPTSASEACSVCGTPCDKTPTRSFRCRFPGCNILSSGWSSWDELWKHQVENGHLVCHQKKSQPLARDEQRQEKRREDKGERALVQTRKEKRQQQTVKTAKTKRTFLDILLRRAK</sequence>
<evidence type="ECO:0000313" key="4">
    <source>
        <dbReference type="EMBL" id="TKA67299.1"/>
    </source>
</evidence>
<evidence type="ECO:0008006" key="6">
    <source>
        <dbReference type="Google" id="ProtNLM"/>
    </source>
</evidence>
<dbReference type="SUPFAM" id="SSF53300">
    <property type="entry name" value="vWA-like"/>
    <property type="match status" value="1"/>
</dbReference>
<feature type="region of interest" description="Disordered" evidence="1">
    <location>
        <begin position="837"/>
        <end position="861"/>
    </location>
</feature>
<dbReference type="PANTHER" id="PTHR45737">
    <property type="entry name" value="VON WILLEBRAND FACTOR A DOMAIN-CONTAINING PROTEIN 5A"/>
    <property type="match status" value="1"/>
</dbReference>